<gene>
    <name evidence="1" type="ORF">OXX778_LOCUS21964</name>
</gene>
<organism evidence="1 2">
    <name type="scientific">Brachionus calyciflorus</name>
    <dbReference type="NCBI Taxonomy" id="104777"/>
    <lineage>
        <taxon>Eukaryota</taxon>
        <taxon>Metazoa</taxon>
        <taxon>Spiralia</taxon>
        <taxon>Gnathifera</taxon>
        <taxon>Rotifera</taxon>
        <taxon>Eurotatoria</taxon>
        <taxon>Monogononta</taxon>
        <taxon>Pseudotrocha</taxon>
        <taxon>Ploima</taxon>
        <taxon>Brachionidae</taxon>
        <taxon>Brachionus</taxon>
    </lineage>
</organism>
<dbReference type="PANTHER" id="PTHR33266:SF1">
    <property type="entry name" value="F-BOX DOMAIN-CONTAINING PROTEIN"/>
    <property type="match status" value="1"/>
</dbReference>
<feature type="non-terminal residue" evidence="1">
    <location>
        <position position="435"/>
    </location>
</feature>
<dbReference type="Proteomes" id="UP000663879">
    <property type="component" value="Unassembled WGS sequence"/>
</dbReference>
<reference evidence="1" key="1">
    <citation type="submission" date="2021-02" db="EMBL/GenBank/DDBJ databases">
        <authorList>
            <person name="Nowell W R."/>
        </authorList>
    </citation>
    <scope>NUCLEOTIDE SEQUENCE</scope>
    <source>
        <strain evidence="1">Ploen Becks lab</strain>
    </source>
</reference>
<dbReference type="OrthoDB" id="6484170at2759"/>
<protein>
    <submittedName>
        <fullName evidence="1">Uncharacterized protein</fullName>
    </submittedName>
</protein>
<evidence type="ECO:0000313" key="1">
    <source>
        <dbReference type="EMBL" id="CAF1119065.1"/>
    </source>
</evidence>
<comment type="caution">
    <text evidence="1">The sequence shown here is derived from an EMBL/GenBank/DDBJ whole genome shotgun (WGS) entry which is preliminary data.</text>
</comment>
<name>A0A814QIS1_9BILA</name>
<evidence type="ECO:0000313" key="2">
    <source>
        <dbReference type="Proteomes" id="UP000663879"/>
    </source>
</evidence>
<dbReference type="EMBL" id="CAJNOC010008675">
    <property type="protein sequence ID" value="CAF1119065.1"/>
    <property type="molecule type" value="Genomic_DNA"/>
</dbReference>
<keyword evidence="2" id="KW-1185">Reference proteome</keyword>
<dbReference type="PANTHER" id="PTHR33266">
    <property type="entry name" value="CHROMOSOME 15, WHOLE GENOME SHOTGUN SEQUENCE"/>
    <property type="match status" value="1"/>
</dbReference>
<dbReference type="AlphaFoldDB" id="A0A814QIS1"/>
<sequence length="435" mass="50002">MPIYILMSPDFELHWDSPTYLKEQLIDIMMNDDWYGKYRGPYAVMEQSNGFGKSRACQGLIEQGFYVVYCCLCEDADYEYPRRSCLADRFFNHSNLEQFYTCYFNAFIDLLNTTEISSMDFYEKYSERLDGKDSPIVRKLVESKLEDFSNNQNISLYKGSRPLIFIFDEASSLLRVNPNYQNTTTYFDIMRYILPQLRGNIFVLFVNMFTISSNFDEKRDPDPSGRIAYLPLKEMEPIYLLPNWNVYEDEVVIEKIADSVKIENICMYGRPFWGSLVITKIRNREKYSSVAYKALFDLAIHKLTCGKMTESLNSNDILAVLGCRLGVIQPKSISRRQELVANNMAVCVYVKNSEYLFDIVYPSEPILAESAAFVMGVIGYVKIVESLIESLESSSVSIDDKAGLIAKLILLISRDEAGRLTGGNDPFLYLNVVQV</sequence>
<proteinExistence type="predicted"/>
<accession>A0A814QIS1</accession>